<dbReference type="Proteomes" id="UP001164712">
    <property type="component" value="Chromosome"/>
</dbReference>
<dbReference type="EMBL" id="CP114058">
    <property type="protein sequence ID" value="WAT01419.1"/>
    <property type="molecule type" value="Genomic_DNA"/>
</dbReference>
<reference evidence="2" key="1">
    <citation type="submission" date="2022-12" db="EMBL/GenBank/DDBJ databases">
        <title>Complete genome sequence of an Australian strain of Rouxiella badensis DAR84756 and resolution of the R. badensis DSM100043 and R. chamberiensis DSM28324 genomes.</title>
        <authorList>
            <person name="Paul S."/>
            <person name="Anderson P.J."/>
            <person name="Maynard G."/>
            <person name="Dyall-Smith M."/>
            <person name="Kudinha T."/>
        </authorList>
    </citation>
    <scope>NUCLEOTIDE SEQUENCE</scope>
    <source>
        <strain evidence="2">DSM 28324</strain>
    </source>
</reference>
<gene>
    <name evidence="2" type="ORF">O1V66_01010</name>
</gene>
<dbReference type="PANTHER" id="PTHR34385:SF1">
    <property type="entry name" value="PEPTIDOGLYCAN L-ALANYL-D-GLUTAMATE ENDOPEPTIDASE CWLK"/>
    <property type="match status" value="1"/>
</dbReference>
<organism evidence="2 3">
    <name type="scientific">Rouxiella chamberiensis</name>
    <dbReference type="NCBI Taxonomy" id="1513468"/>
    <lineage>
        <taxon>Bacteria</taxon>
        <taxon>Pseudomonadati</taxon>
        <taxon>Pseudomonadota</taxon>
        <taxon>Gammaproteobacteria</taxon>
        <taxon>Enterobacterales</taxon>
        <taxon>Yersiniaceae</taxon>
        <taxon>Rouxiella</taxon>
    </lineage>
</organism>
<name>A0ABY7HQS5_9GAMM</name>
<dbReference type="InterPro" id="IPR052179">
    <property type="entry name" value="DD-CPase-like"/>
</dbReference>
<dbReference type="RefSeq" id="WP_045049242.1">
    <property type="nucleotide sequence ID" value="NZ_CP114058.1"/>
</dbReference>
<dbReference type="InterPro" id="IPR003709">
    <property type="entry name" value="VanY-like_core_dom"/>
</dbReference>
<dbReference type="PANTHER" id="PTHR34385">
    <property type="entry name" value="D-ALANYL-D-ALANINE CARBOXYPEPTIDASE"/>
    <property type="match status" value="1"/>
</dbReference>
<keyword evidence="3" id="KW-1185">Reference proteome</keyword>
<dbReference type="CDD" id="cd14847">
    <property type="entry name" value="DD-carboxypeptidase_like"/>
    <property type="match status" value="1"/>
</dbReference>
<evidence type="ECO:0000313" key="2">
    <source>
        <dbReference type="EMBL" id="WAT01419.1"/>
    </source>
</evidence>
<dbReference type="Gene3D" id="3.30.1380.10">
    <property type="match status" value="1"/>
</dbReference>
<evidence type="ECO:0000259" key="1">
    <source>
        <dbReference type="Pfam" id="PF02557"/>
    </source>
</evidence>
<dbReference type="SUPFAM" id="SSF55166">
    <property type="entry name" value="Hedgehog/DD-peptidase"/>
    <property type="match status" value="1"/>
</dbReference>
<sequence length="228" mass="25730">MIDVAALTGRSAAHLVELVDGHRLQPEAVAAFRRLQTAAAQAGFNLQPASTFRDFDRQLAIWNGKFRAQRPVLNSDSQPVDISSLNDAERGELILRWSALPGSSRHHWGSDLDIYDPDLLPEGQKLQLEPWEYEAGGYFYRLNQWLTEHMAAFGFYRPFSQDTGGVAIEPWHLSYRPLAEQCERVLTPDVLQAAWQGVDLAGHDWIVSQLERIFTQYVVNNGSQGPQE</sequence>
<dbReference type="InterPro" id="IPR009045">
    <property type="entry name" value="Zn_M74/Hedgehog-like"/>
</dbReference>
<feature type="domain" description="D-alanyl-D-alanine carboxypeptidase-like core" evidence="1">
    <location>
        <begin position="22"/>
        <end position="177"/>
    </location>
</feature>
<accession>A0ABY7HQS5</accession>
<dbReference type="Pfam" id="PF02557">
    <property type="entry name" value="VanY"/>
    <property type="match status" value="1"/>
</dbReference>
<evidence type="ECO:0000313" key="3">
    <source>
        <dbReference type="Proteomes" id="UP001164712"/>
    </source>
</evidence>
<protein>
    <submittedName>
        <fullName evidence="2">M15 family metallopeptidase</fullName>
    </submittedName>
</protein>
<proteinExistence type="predicted"/>